<dbReference type="Proteomes" id="UP000229740">
    <property type="component" value="Unassembled WGS sequence"/>
</dbReference>
<dbReference type="SUPFAM" id="SSF54637">
    <property type="entry name" value="Thioesterase/thiol ester dehydrase-isomerase"/>
    <property type="match status" value="1"/>
</dbReference>
<dbReference type="InterPro" id="IPR029069">
    <property type="entry name" value="HotDog_dom_sf"/>
</dbReference>
<evidence type="ECO:0000256" key="1">
    <source>
        <dbReference type="ARBA" id="ARBA00005953"/>
    </source>
</evidence>
<sequence>MEDFQFIKTFHVRDYECDFQGIVNNSVYMNYLEHTRHEFAKTIGLDVVDLAERGINLVVIRAELEYKYPLRSGDTFFVGAAMERASRLRLVFHHRLYLENTEKLIMRAKIVLTPMNARGRPFWPDELKQFFEKLSNDAKVQETC</sequence>
<reference evidence="3 4" key="1">
    <citation type="submission" date="2017-10" db="EMBL/GenBank/DDBJ databases">
        <title>Novel microbial diversity and functional potential in the marine mammal oral microbiome.</title>
        <authorList>
            <person name="Dudek N.K."/>
            <person name="Sun C.L."/>
            <person name="Burstein D."/>
            <person name="Kantor R.S."/>
            <person name="Aliaga Goltsman D.S."/>
            <person name="Bik E.M."/>
            <person name="Thomas B.C."/>
            <person name="Banfield J.F."/>
            <person name="Relman D.A."/>
        </authorList>
    </citation>
    <scope>NUCLEOTIDE SEQUENCE [LARGE SCALE GENOMIC DNA]</scope>
    <source>
        <strain evidence="3">DOLZORAL124_49_17</strain>
    </source>
</reference>
<dbReference type="Pfam" id="PF13279">
    <property type="entry name" value="4HBT_2"/>
    <property type="match status" value="1"/>
</dbReference>
<comment type="caution">
    <text evidence="3">The sequence shown here is derived from an EMBL/GenBank/DDBJ whole genome shotgun (WGS) entry which is preliminary data.</text>
</comment>
<dbReference type="PANTHER" id="PTHR31793:SF27">
    <property type="entry name" value="NOVEL THIOESTERASE SUPERFAMILY DOMAIN AND SAPOSIN A-TYPE DOMAIN CONTAINING PROTEIN (0610012H03RIK)"/>
    <property type="match status" value="1"/>
</dbReference>
<protein>
    <submittedName>
        <fullName evidence="3">Thioesterase</fullName>
    </submittedName>
</protein>
<dbReference type="CDD" id="cd00586">
    <property type="entry name" value="4HBT"/>
    <property type="match status" value="1"/>
</dbReference>
<gene>
    <name evidence="3" type="ORF">CSB45_04700</name>
</gene>
<evidence type="ECO:0000313" key="4">
    <source>
        <dbReference type="Proteomes" id="UP000229740"/>
    </source>
</evidence>
<proteinExistence type="inferred from homology"/>
<dbReference type="EMBL" id="PDPS01000024">
    <property type="protein sequence ID" value="PID57994.1"/>
    <property type="molecule type" value="Genomic_DNA"/>
</dbReference>
<dbReference type="Gene3D" id="3.10.129.10">
    <property type="entry name" value="Hotdog Thioesterase"/>
    <property type="match status" value="1"/>
</dbReference>
<organism evidence="3 4">
    <name type="scientific">candidate division KSB3 bacterium</name>
    <dbReference type="NCBI Taxonomy" id="2044937"/>
    <lineage>
        <taxon>Bacteria</taxon>
        <taxon>candidate division KSB3</taxon>
    </lineage>
</organism>
<dbReference type="GO" id="GO:0047617">
    <property type="term" value="F:fatty acyl-CoA hydrolase activity"/>
    <property type="evidence" value="ECO:0007669"/>
    <property type="project" value="TreeGrafter"/>
</dbReference>
<evidence type="ECO:0000313" key="3">
    <source>
        <dbReference type="EMBL" id="PID57994.1"/>
    </source>
</evidence>
<name>A0A2G6E7H0_9BACT</name>
<dbReference type="PANTHER" id="PTHR31793">
    <property type="entry name" value="4-HYDROXYBENZOYL-COA THIOESTERASE FAMILY MEMBER"/>
    <property type="match status" value="1"/>
</dbReference>
<accession>A0A2G6E7H0</accession>
<dbReference type="AlphaFoldDB" id="A0A2G6E7H0"/>
<dbReference type="InterPro" id="IPR050563">
    <property type="entry name" value="4-hydroxybenzoyl-CoA_TE"/>
</dbReference>
<evidence type="ECO:0000256" key="2">
    <source>
        <dbReference type="ARBA" id="ARBA00022801"/>
    </source>
</evidence>
<keyword evidence="2" id="KW-0378">Hydrolase</keyword>
<comment type="similarity">
    <text evidence="1">Belongs to the 4-hydroxybenzoyl-CoA thioesterase family.</text>
</comment>